<keyword evidence="1" id="KW-0812">Transmembrane</keyword>
<name>A0A1M5HG03_9BRAD</name>
<keyword evidence="1" id="KW-0472">Membrane</keyword>
<sequence length="167" mass="18603">MSASLIWPVAVGRWRRFRAGGLTAFVFPAIVLLLCTSLLVALEAPSKPFLEKNSFLLSSAGFRVKIANDAAGQKALRALPAHRFVIHKNGGDLRYLYAEPAHCVCIFIGTAANYRDYRDILGRGLPQADDVSPDYKTQASALLYGDLYDWDNLNQPDSLAEYLRDYY</sequence>
<proteinExistence type="predicted"/>
<keyword evidence="1" id="KW-1133">Transmembrane helix</keyword>
<dbReference type="EMBL" id="LT670818">
    <property type="protein sequence ID" value="SHG14818.1"/>
    <property type="molecule type" value="Genomic_DNA"/>
</dbReference>
<dbReference type="Proteomes" id="UP000190675">
    <property type="component" value="Chromosome I"/>
</dbReference>
<gene>
    <name evidence="2" type="ORF">SAMN05444169_0797</name>
</gene>
<dbReference type="RefSeq" id="WP_244567825.1">
    <property type="nucleotide sequence ID" value="NZ_LT670818.1"/>
</dbReference>
<accession>A0A1M5HG03</accession>
<protein>
    <submittedName>
        <fullName evidence="2">Uncharacterized protein</fullName>
    </submittedName>
</protein>
<evidence type="ECO:0000313" key="2">
    <source>
        <dbReference type="EMBL" id="SHG14818.1"/>
    </source>
</evidence>
<evidence type="ECO:0000256" key="1">
    <source>
        <dbReference type="SAM" id="Phobius"/>
    </source>
</evidence>
<dbReference type="AlphaFoldDB" id="A0A1M5HG03"/>
<evidence type="ECO:0000313" key="3">
    <source>
        <dbReference type="Proteomes" id="UP000190675"/>
    </source>
</evidence>
<organism evidence="2 3">
    <name type="scientific">Bradyrhizobium erythrophlei</name>
    <dbReference type="NCBI Taxonomy" id="1437360"/>
    <lineage>
        <taxon>Bacteria</taxon>
        <taxon>Pseudomonadati</taxon>
        <taxon>Pseudomonadota</taxon>
        <taxon>Alphaproteobacteria</taxon>
        <taxon>Hyphomicrobiales</taxon>
        <taxon>Nitrobacteraceae</taxon>
        <taxon>Bradyrhizobium</taxon>
    </lineage>
</organism>
<feature type="transmembrane region" description="Helical" evidence="1">
    <location>
        <begin position="20"/>
        <end position="42"/>
    </location>
</feature>
<reference evidence="2 3" key="1">
    <citation type="submission" date="2016-11" db="EMBL/GenBank/DDBJ databases">
        <authorList>
            <person name="Jaros S."/>
            <person name="Januszkiewicz K."/>
            <person name="Wedrychowicz H."/>
        </authorList>
    </citation>
    <scope>NUCLEOTIDE SEQUENCE [LARGE SCALE GENOMIC DNA]</scope>
    <source>
        <strain evidence="2 3">GAS242</strain>
    </source>
</reference>